<gene>
    <name evidence="2" type="primary">sapA</name>
    <name evidence="2" type="ORF">GCM10007414_32290</name>
</gene>
<dbReference type="InterPro" id="IPR039424">
    <property type="entry name" value="SBP_5"/>
</dbReference>
<dbReference type="Pfam" id="PF00496">
    <property type="entry name" value="SBP_bac_5"/>
    <property type="match status" value="1"/>
</dbReference>
<dbReference type="SUPFAM" id="SSF53850">
    <property type="entry name" value="Periplasmic binding protein-like II"/>
    <property type="match status" value="1"/>
</dbReference>
<proteinExistence type="predicted"/>
<evidence type="ECO:0000313" key="3">
    <source>
        <dbReference type="Proteomes" id="UP000651977"/>
    </source>
</evidence>
<sequence>MNAFSISTVMCFALLLLGCEQPLNVKKLGLVYCTETAPHSFNPQLESSINAIAVTSRHLYDRLVEVDPITQQLVGGVAHSWEVSEDGLRYRFHLRQGIHFHKTDYFSPSRELNADDVMLSFQRIIDPDHPLYILADGDYPFFNNIGFAKKIKNLSKLSEFSVEFELNQPDAAFLASLASDYAVILSAEYAKQLEAKHQLGLLDQQPIGTGPFYYANQRKDHFIRYYRHWLHWRGAPPMHQLVFDITPTSSIRLAKLLTGQCDMMAQPAANQLEVLRQRDDLLVSVQAGLNVSYLAFNTQKPPFADVRVRRNVAGLIDKQRIVDSVYLNTAEIANGVLSASSWAYRHQSRSPQADHLAYPYIEKAKQQPIEFWVLNEASSYNPQPHKTAELIRNDLREQGYQVNVRLFDWEVLRRYLREPEVNYDLLLIGWSTDNSDPDDFFRQQFACEAVLQGYNYSRWCNGQVETLLDAAISSTRLADRLRNYYKIQQIIEQDVPVLPLTHALKMYSYSDTITGITWNPYGGVSFNNAYRK</sequence>
<protein>
    <submittedName>
        <fullName evidence="2">ABC transporter substrate-binding protein</fullName>
    </submittedName>
</protein>
<dbReference type="RefSeq" id="WP_055732003.1">
    <property type="nucleotide sequence ID" value="NZ_BMDY01000022.1"/>
</dbReference>
<dbReference type="Proteomes" id="UP000651977">
    <property type="component" value="Unassembled WGS sequence"/>
</dbReference>
<feature type="domain" description="Solute-binding protein family 5" evidence="1">
    <location>
        <begin position="73"/>
        <end position="447"/>
    </location>
</feature>
<dbReference type="Gene3D" id="3.40.190.10">
    <property type="entry name" value="Periplasmic binding protein-like II"/>
    <property type="match status" value="1"/>
</dbReference>
<dbReference type="CDD" id="cd08493">
    <property type="entry name" value="PBP2_DppA_like"/>
    <property type="match status" value="1"/>
</dbReference>
<reference evidence="3" key="1">
    <citation type="journal article" date="2019" name="Int. J. Syst. Evol. Microbiol.">
        <title>The Global Catalogue of Microorganisms (GCM) 10K type strain sequencing project: providing services to taxonomists for standard genome sequencing and annotation.</title>
        <authorList>
            <consortium name="The Broad Institute Genomics Platform"/>
            <consortium name="The Broad Institute Genome Sequencing Center for Infectious Disease"/>
            <person name="Wu L."/>
            <person name="Ma J."/>
        </authorList>
    </citation>
    <scope>NUCLEOTIDE SEQUENCE [LARGE SCALE GENOMIC DNA]</scope>
    <source>
        <strain evidence="3">CGMCC 1.10131</strain>
    </source>
</reference>
<dbReference type="PANTHER" id="PTHR30290:SF28">
    <property type="entry name" value="ABC TRANSPORTER PERIPLASMIC-BINDING PROTEIN SAPA-RELATED"/>
    <property type="match status" value="1"/>
</dbReference>
<keyword evidence="3" id="KW-1185">Reference proteome</keyword>
<dbReference type="InterPro" id="IPR000914">
    <property type="entry name" value="SBP_5_dom"/>
</dbReference>
<name>A0ABQ1I5J2_9ALTE</name>
<dbReference type="Gene3D" id="3.90.76.10">
    <property type="entry name" value="Dipeptide-binding Protein, Domain 1"/>
    <property type="match status" value="1"/>
</dbReference>
<evidence type="ECO:0000313" key="2">
    <source>
        <dbReference type="EMBL" id="GGB16388.1"/>
    </source>
</evidence>
<organism evidence="2 3">
    <name type="scientific">Agarivorans gilvus</name>
    <dbReference type="NCBI Taxonomy" id="680279"/>
    <lineage>
        <taxon>Bacteria</taxon>
        <taxon>Pseudomonadati</taxon>
        <taxon>Pseudomonadota</taxon>
        <taxon>Gammaproteobacteria</taxon>
        <taxon>Alteromonadales</taxon>
        <taxon>Alteromonadaceae</taxon>
        <taxon>Agarivorans</taxon>
    </lineage>
</organism>
<accession>A0ABQ1I5J2</accession>
<dbReference type="InterPro" id="IPR030678">
    <property type="entry name" value="Peptide/Ni-bd"/>
</dbReference>
<dbReference type="PIRSF" id="PIRSF002741">
    <property type="entry name" value="MppA"/>
    <property type="match status" value="1"/>
</dbReference>
<evidence type="ECO:0000259" key="1">
    <source>
        <dbReference type="Pfam" id="PF00496"/>
    </source>
</evidence>
<dbReference type="EMBL" id="BMDY01000022">
    <property type="protein sequence ID" value="GGB16388.1"/>
    <property type="molecule type" value="Genomic_DNA"/>
</dbReference>
<comment type="caution">
    <text evidence="2">The sequence shown here is derived from an EMBL/GenBank/DDBJ whole genome shotgun (WGS) entry which is preliminary data.</text>
</comment>
<dbReference type="PANTHER" id="PTHR30290">
    <property type="entry name" value="PERIPLASMIC BINDING COMPONENT OF ABC TRANSPORTER"/>
    <property type="match status" value="1"/>
</dbReference>
<dbReference type="Gene3D" id="3.10.105.10">
    <property type="entry name" value="Dipeptide-binding Protein, Domain 3"/>
    <property type="match status" value="1"/>
</dbReference>